<evidence type="ECO:0000313" key="2">
    <source>
        <dbReference type="EnsemblMetazoa" id="AMEM015117-PA"/>
    </source>
</evidence>
<keyword evidence="3" id="KW-1185">Reference proteome</keyword>
<feature type="region of interest" description="Disordered" evidence="1">
    <location>
        <begin position="228"/>
        <end position="261"/>
    </location>
</feature>
<feature type="region of interest" description="Disordered" evidence="1">
    <location>
        <begin position="363"/>
        <end position="388"/>
    </location>
</feature>
<feature type="compositionally biased region" description="Low complexity" evidence="1">
    <location>
        <begin position="179"/>
        <end position="191"/>
    </location>
</feature>
<protein>
    <submittedName>
        <fullName evidence="2">Uncharacterized protein</fullName>
    </submittedName>
</protein>
<reference evidence="2" key="1">
    <citation type="submission" date="2020-05" db="UniProtKB">
        <authorList>
            <consortium name="EnsemblMetazoa"/>
        </authorList>
    </citation>
    <scope>IDENTIFICATION</scope>
    <source>
        <strain evidence="2">MAF</strain>
    </source>
</reference>
<feature type="compositionally biased region" description="Pro residues" evidence="1">
    <location>
        <begin position="751"/>
        <end position="764"/>
    </location>
</feature>
<dbReference type="Proteomes" id="UP000075903">
    <property type="component" value="Unassembled WGS sequence"/>
</dbReference>
<dbReference type="VEuPathDB" id="VectorBase:AMEM015117"/>
<name>A0A182VHL6_ANOME</name>
<evidence type="ECO:0000256" key="1">
    <source>
        <dbReference type="SAM" id="MobiDB-lite"/>
    </source>
</evidence>
<accession>A0A182VHL6</accession>
<proteinExistence type="predicted"/>
<dbReference type="AlphaFoldDB" id="A0A182VHL6"/>
<organism evidence="2 3">
    <name type="scientific">Anopheles merus</name>
    <name type="common">Mosquito</name>
    <dbReference type="NCBI Taxonomy" id="30066"/>
    <lineage>
        <taxon>Eukaryota</taxon>
        <taxon>Metazoa</taxon>
        <taxon>Ecdysozoa</taxon>
        <taxon>Arthropoda</taxon>
        <taxon>Hexapoda</taxon>
        <taxon>Insecta</taxon>
        <taxon>Pterygota</taxon>
        <taxon>Neoptera</taxon>
        <taxon>Endopterygota</taxon>
        <taxon>Diptera</taxon>
        <taxon>Nematocera</taxon>
        <taxon>Culicoidea</taxon>
        <taxon>Culicidae</taxon>
        <taxon>Anophelinae</taxon>
        <taxon>Anopheles</taxon>
    </lineage>
</organism>
<feature type="compositionally biased region" description="Basic and acidic residues" evidence="1">
    <location>
        <begin position="237"/>
        <end position="259"/>
    </location>
</feature>
<feature type="region of interest" description="Disordered" evidence="1">
    <location>
        <begin position="730"/>
        <end position="776"/>
    </location>
</feature>
<sequence length="837" mass="90084">MNSPGAIALLACMPKPFFSVRNTWQWAYSCRWNRRFVHRSPTVQREPHSIMSSRLRQSSPHPCSPRSISSCVRKQSHVIFFASLLTIRSLCDDGPGGAACTRRTLQMAARLHGHLARRIAARQRFRSAASPAAPDDFFISLSLSRTSPWPLVRCFCELIVLMRVERRITPSSIRTISTRCESRSSSRASSTDGTDEGGITELLPPPLLAGSGSSQDIRSYGVLVPLRTPESSSDGKPLLHRDGAERPSLSDRPATDSERSVSASLNASSSFSSRRFRYDPGRFGGSFDLLRGFLLNRRTFRNIPRLNRLFLDLLLKALRNDRLLHRFLFLLTLSFHRIVHHFLTTLHHTSGCYSSPSAPTSAASTATATAPSATRSTPTAATTTTSTAPAGCRSLRRIDNDLIGLQHYHILIVNDRFGRNHFRIDSARFQRRIYMGGHPAGRSGVLPTAATFGFLPLVPLPMMGGPLSTSSWELELCMLSSSPNTVPSIRSEISELFRSSGRGSCIVSSHGSTPAMSRMLGPTSFFFLPRFAPVDPPRTAAVLLGGGASFAGVSYDAAGSEVRCCLLVPGCNMPLPIVPATRRGDLPLEYVRTGCWAKKYVDKSDDVLAACGTQPDDGASTTKSRNLFVAFTCRLDLRVPAPLSATSGSSSMYTTVVSPSTSSVSLAGSFPTSVSSVTTIVSPSISSSCTSSASSSSSSCCTTTESSPGAPSSDLLVSSSNISIISTISPSAYDDSSTGGGELTPSDDAPLPRPPRPRPAPRPAPRPRLRPRPTLATSISCTGVTEADRPPLSLLRLRLSDDSSASSVTLPPADILLPVPRLRPIAVDCWPSGWPYV</sequence>
<feature type="region of interest" description="Disordered" evidence="1">
    <location>
        <begin position="688"/>
        <end position="714"/>
    </location>
</feature>
<dbReference type="EnsemblMetazoa" id="AMEM015117-RA">
    <property type="protein sequence ID" value="AMEM015117-PA"/>
    <property type="gene ID" value="AMEM015117"/>
</dbReference>
<evidence type="ECO:0000313" key="3">
    <source>
        <dbReference type="Proteomes" id="UP000075903"/>
    </source>
</evidence>
<feature type="region of interest" description="Disordered" evidence="1">
    <location>
        <begin position="179"/>
        <end position="214"/>
    </location>
</feature>